<dbReference type="PANTHER" id="PTHR43157">
    <property type="entry name" value="PHOSPHATIDYLINOSITOL-GLYCAN BIOSYNTHESIS CLASS F PROTEIN-RELATED"/>
    <property type="match status" value="1"/>
</dbReference>
<gene>
    <name evidence="3" type="ORF">GCM10009863_21980</name>
</gene>
<dbReference type="InterPro" id="IPR036291">
    <property type="entry name" value="NAD(P)-bd_dom_sf"/>
</dbReference>
<feature type="region of interest" description="Disordered" evidence="2">
    <location>
        <begin position="81"/>
        <end position="125"/>
    </location>
</feature>
<dbReference type="EMBL" id="BAAARJ010000006">
    <property type="protein sequence ID" value="GAA2608171.1"/>
    <property type="molecule type" value="Genomic_DNA"/>
</dbReference>
<keyword evidence="1" id="KW-0560">Oxidoreductase</keyword>
<dbReference type="InterPro" id="IPR002347">
    <property type="entry name" value="SDR_fam"/>
</dbReference>
<protein>
    <recommendedName>
        <fullName evidence="5">SDR family NAD(P)-dependent oxidoreductase</fullName>
    </recommendedName>
</protein>
<proteinExistence type="predicted"/>
<reference evidence="3 4" key="1">
    <citation type="journal article" date="2019" name="Int. J. Syst. Evol. Microbiol.">
        <title>The Global Catalogue of Microorganisms (GCM) 10K type strain sequencing project: providing services to taxonomists for standard genome sequencing and annotation.</title>
        <authorList>
            <consortium name="The Broad Institute Genomics Platform"/>
            <consortium name="The Broad Institute Genome Sequencing Center for Infectious Disease"/>
            <person name="Wu L."/>
            <person name="Ma J."/>
        </authorList>
    </citation>
    <scope>NUCLEOTIDE SEQUENCE [LARGE SCALE GENOMIC DNA]</scope>
    <source>
        <strain evidence="3 4">JCM 16373</strain>
    </source>
</reference>
<dbReference type="PANTHER" id="PTHR43157:SF31">
    <property type="entry name" value="PHOSPHATIDYLINOSITOL-GLYCAN BIOSYNTHESIS CLASS F PROTEIN"/>
    <property type="match status" value="1"/>
</dbReference>
<feature type="compositionally biased region" description="Polar residues" evidence="2">
    <location>
        <begin position="1"/>
        <end position="10"/>
    </location>
</feature>
<evidence type="ECO:0000256" key="1">
    <source>
        <dbReference type="ARBA" id="ARBA00023002"/>
    </source>
</evidence>
<dbReference type="Gene3D" id="3.40.50.720">
    <property type="entry name" value="NAD(P)-binding Rossmann-like Domain"/>
    <property type="match status" value="1"/>
</dbReference>
<evidence type="ECO:0008006" key="5">
    <source>
        <dbReference type="Google" id="ProtNLM"/>
    </source>
</evidence>
<name>A0ABN3PY82_9ACTN</name>
<evidence type="ECO:0000313" key="3">
    <source>
        <dbReference type="EMBL" id="GAA2608171.1"/>
    </source>
</evidence>
<comment type="caution">
    <text evidence="3">The sequence shown here is derived from an EMBL/GenBank/DDBJ whole genome shotgun (WGS) entry which is preliminary data.</text>
</comment>
<accession>A0ABN3PY82</accession>
<evidence type="ECO:0000313" key="4">
    <source>
        <dbReference type="Proteomes" id="UP001501447"/>
    </source>
</evidence>
<sequence length="125" mass="12498">MPAVSPSQPGNVRGLPRADGRNFLVTGGNAGIGYFVAEQLAQTGATVVLGSRSAARAEAALASLRSRIPGARVRHLPLDPADLGSLKSSAEAPAALGPAHLDAGAQRRGGARRAARAGRPGTATS</sequence>
<dbReference type="Pfam" id="PF00106">
    <property type="entry name" value="adh_short"/>
    <property type="match status" value="1"/>
</dbReference>
<organism evidence="3 4">
    <name type="scientific">Streptomyces axinellae</name>
    <dbReference type="NCBI Taxonomy" id="552788"/>
    <lineage>
        <taxon>Bacteria</taxon>
        <taxon>Bacillati</taxon>
        <taxon>Actinomycetota</taxon>
        <taxon>Actinomycetes</taxon>
        <taxon>Kitasatosporales</taxon>
        <taxon>Streptomycetaceae</taxon>
        <taxon>Streptomyces</taxon>
    </lineage>
</organism>
<feature type="region of interest" description="Disordered" evidence="2">
    <location>
        <begin position="1"/>
        <end position="20"/>
    </location>
</feature>
<evidence type="ECO:0000256" key="2">
    <source>
        <dbReference type="SAM" id="MobiDB-lite"/>
    </source>
</evidence>
<dbReference type="Proteomes" id="UP001501447">
    <property type="component" value="Unassembled WGS sequence"/>
</dbReference>
<keyword evidence="4" id="KW-1185">Reference proteome</keyword>
<dbReference type="SUPFAM" id="SSF51735">
    <property type="entry name" value="NAD(P)-binding Rossmann-fold domains"/>
    <property type="match status" value="1"/>
</dbReference>